<evidence type="ECO:0000313" key="5">
    <source>
        <dbReference type="Proteomes" id="UP000676246"/>
    </source>
</evidence>
<comment type="caution">
    <text evidence="4">The sequence shown here is derived from an EMBL/GenBank/DDBJ whole genome shotgun (WGS) entry which is preliminary data.</text>
</comment>
<dbReference type="Pfam" id="PF04536">
    <property type="entry name" value="TPM_phosphatase"/>
    <property type="match status" value="1"/>
</dbReference>
<proteinExistence type="predicted"/>
<keyword evidence="1" id="KW-0812">Transmembrane</keyword>
<keyword evidence="5" id="KW-1185">Reference proteome</keyword>
<feature type="domain" description="TPM" evidence="3">
    <location>
        <begin position="34"/>
        <end position="156"/>
    </location>
</feature>
<evidence type="ECO:0000313" key="4">
    <source>
        <dbReference type="EMBL" id="MBQ0930054.1"/>
    </source>
</evidence>
<dbReference type="Proteomes" id="UP000676246">
    <property type="component" value="Unassembled WGS sequence"/>
</dbReference>
<dbReference type="InterPro" id="IPR007621">
    <property type="entry name" value="TPM_dom"/>
</dbReference>
<dbReference type="EMBL" id="JAGQDD010000003">
    <property type="protein sequence ID" value="MBQ0930054.1"/>
    <property type="molecule type" value="Genomic_DNA"/>
</dbReference>
<keyword evidence="2" id="KW-0732">Signal</keyword>
<organism evidence="4 5">
    <name type="scientific">Ideonella alba</name>
    <dbReference type="NCBI Taxonomy" id="2824118"/>
    <lineage>
        <taxon>Bacteria</taxon>
        <taxon>Pseudomonadati</taxon>
        <taxon>Pseudomonadota</taxon>
        <taxon>Betaproteobacteria</taxon>
        <taxon>Burkholderiales</taxon>
        <taxon>Sphaerotilaceae</taxon>
        <taxon>Ideonella</taxon>
    </lineage>
</organism>
<evidence type="ECO:0000256" key="1">
    <source>
        <dbReference type="SAM" id="Phobius"/>
    </source>
</evidence>
<keyword evidence="1" id="KW-0472">Membrane</keyword>
<accession>A0A940Y4G4</accession>
<dbReference type="Gene3D" id="3.10.310.50">
    <property type="match status" value="1"/>
</dbReference>
<feature type="transmembrane region" description="Helical" evidence="1">
    <location>
        <begin position="216"/>
        <end position="245"/>
    </location>
</feature>
<dbReference type="RefSeq" id="WP_210852414.1">
    <property type="nucleotide sequence ID" value="NZ_JAGQDD010000003.1"/>
</dbReference>
<feature type="chain" id="PRO_5037406252" evidence="2">
    <location>
        <begin position="22"/>
        <end position="288"/>
    </location>
</feature>
<evidence type="ECO:0000256" key="2">
    <source>
        <dbReference type="SAM" id="SignalP"/>
    </source>
</evidence>
<evidence type="ECO:0000259" key="3">
    <source>
        <dbReference type="Pfam" id="PF04536"/>
    </source>
</evidence>
<gene>
    <name evidence="4" type="ORF">KAK03_06095</name>
</gene>
<feature type="transmembrane region" description="Helical" evidence="1">
    <location>
        <begin position="185"/>
        <end position="204"/>
    </location>
</feature>
<dbReference type="PANTHER" id="PTHR30373">
    <property type="entry name" value="UPF0603 PROTEIN YGCG"/>
    <property type="match status" value="1"/>
</dbReference>
<sequence length="288" mass="28833">MAPLLRWLLLAGWLLVSGAFAQAPQPVPALSARVIDQTATLSPAQQQALEAKLAAFEAQSGPQIVILMVRSTAPEDIAAYAFRVADQWKIGRRGIGDGLLVLVAKDDRVARIEVARALEGAVPDLAARQVIDRAMVPAFRQGDYAGGLNLAVDQLIGRISGEGLPAPSAAPRVQGLTGLPALPSWLWWALLAVPVAISAVRAMFGPGAGALLMGGAGVAGGWWLAGLGVGLVAGLVLALVTALGVGEALRLVLSGAARGGFGGGGGGGGGFSSGGGGSFGGGGASGRW</sequence>
<reference evidence="4 5" key="1">
    <citation type="submission" date="2021-04" db="EMBL/GenBank/DDBJ databases">
        <title>The genome sequence of Ideonella sp. 3Y2.</title>
        <authorList>
            <person name="Liu Y."/>
        </authorList>
    </citation>
    <scope>NUCLEOTIDE SEQUENCE [LARGE SCALE GENOMIC DNA]</scope>
    <source>
        <strain evidence="4 5">3Y2</strain>
    </source>
</reference>
<protein>
    <submittedName>
        <fullName evidence="4">TPM domain-containing protein</fullName>
    </submittedName>
</protein>
<dbReference type="AlphaFoldDB" id="A0A940Y4G4"/>
<feature type="signal peptide" evidence="2">
    <location>
        <begin position="1"/>
        <end position="21"/>
    </location>
</feature>
<keyword evidence="1" id="KW-1133">Transmembrane helix</keyword>
<name>A0A940Y4G4_9BURK</name>
<dbReference type="PANTHER" id="PTHR30373:SF2">
    <property type="entry name" value="UPF0603 PROTEIN YGCG"/>
    <property type="match status" value="1"/>
</dbReference>